<dbReference type="EMBL" id="CP017817">
    <property type="protein sequence ID" value="APA08903.1"/>
    <property type="molecule type" value="Genomic_DNA"/>
</dbReference>
<sequence length="86" mass="10361">MQRWILDVLELESQRNQKETYLDADRALSYDYFNIKNCFHEIANIMKRFNKLSALRWHTEVIAEVAERHQNTRQGNAIMRYGRTVT</sequence>
<organism evidence="1 2">
    <name type="scientific">Sclerotinia sclerotiorum (strain ATCC 18683 / 1980 / Ss-1)</name>
    <name type="common">White mold</name>
    <name type="synonym">Whetzelinia sclerotiorum</name>
    <dbReference type="NCBI Taxonomy" id="665079"/>
    <lineage>
        <taxon>Eukaryota</taxon>
        <taxon>Fungi</taxon>
        <taxon>Dikarya</taxon>
        <taxon>Ascomycota</taxon>
        <taxon>Pezizomycotina</taxon>
        <taxon>Leotiomycetes</taxon>
        <taxon>Helotiales</taxon>
        <taxon>Sclerotiniaceae</taxon>
        <taxon>Sclerotinia</taxon>
    </lineage>
</organism>
<accession>A0A1D9Q2X4</accession>
<reference evidence="2" key="1">
    <citation type="journal article" date="2017" name="Genome Biol. Evol.">
        <title>The complete genome sequence of the phytopathogenic fungus Sclerotinia sclerotiorum reveals insights into the genome architecture of broad host range pathogens.</title>
        <authorList>
            <person name="Derbyshire M."/>
            <person name="Denton-Giles M."/>
            <person name="Hegedus D."/>
            <person name="Seifbarghy S."/>
            <person name="Rollins J."/>
            <person name="van Kan J."/>
            <person name="Seidl M.F."/>
            <person name="Faino L."/>
            <person name="Mbengue M."/>
            <person name="Navaud O."/>
            <person name="Raffaele S."/>
            <person name="Hammond-Kosack K."/>
            <person name="Heard S."/>
            <person name="Oliver R."/>
        </authorList>
    </citation>
    <scope>NUCLEOTIDE SEQUENCE [LARGE SCALE GENOMIC DNA]</scope>
    <source>
        <strain evidence="2">ATCC 18683 / 1980 / Ss-1</strain>
    </source>
</reference>
<dbReference type="Proteomes" id="UP000177798">
    <property type="component" value="Chromosome 4"/>
</dbReference>
<evidence type="ECO:0000313" key="2">
    <source>
        <dbReference type="Proteomes" id="UP000177798"/>
    </source>
</evidence>
<proteinExistence type="predicted"/>
<gene>
    <name evidence="1" type="ORF">sscle_04g036730</name>
</gene>
<name>A0A1D9Q2X4_SCLS1</name>
<protein>
    <submittedName>
        <fullName evidence="1">Uncharacterized protein</fullName>
    </submittedName>
</protein>
<dbReference type="VEuPathDB" id="FungiDB:sscle_04g036730"/>
<evidence type="ECO:0000313" key="1">
    <source>
        <dbReference type="EMBL" id="APA08903.1"/>
    </source>
</evidence>
<dbReference type="AlphaFoldDB" id="A0A1D9Q2X4"/>